<dbReference type="Gene3D" id="1.25.40.10">
    <property type="entry name" value="Tetratricopeptide repeat domain"/>
    <property type="match status" value="1"/>
</dbReference>
<evidence type="ECO:0000313" key="4">
    <source>
        <dbReference type="EMBL" id="SVB49242.1"/>
    </source>
</evidence>
<evidence type="ECO:0000256" key="1">
    <source>
        <dbReference type="ARBA" id="ARBA00022737"/>
    </source>
</evidence>
<organism evidence="4">
    <name type="scientific">marine metagenome</name>
    <dbReference type="NCBI Taxonomy" id="408172"/>
    <lineage>
        <taxon>unclassified sequences</taxon>
        <taxon>metagenomes</taxon>
        <taxon>ecological metagenomes</taxon>
    </lineage>
</organism>
<proteinExistence type="predicted"/>
<dbReference type="AlphaFoldDB" id="A0A382EFX9"/>
<feature type="transmembrane region" description="Helical" evidence="3">
    <location>
        <begin position="39"/>
        <end position="60"/>
    </location>
</feature>
<dbReference type="PROSITE" id="PS50005">
    <property type="entry name" value="TPR"/>
    <property type="match status" value="1"/>
</dbReference>
<name>A0A382EFX9_9ZZZZ</name>
<dbReference type="Pfam" id="PF07719">
    <property type="entry name" value="TPR_2"/>
    <property type="match status" value="1"/>
</dbReference>
<keyword evidence="3" id="KW-1133">Transmembrane helix</keyword>
<evidence type="ECO:0000256" key="2">
    <source>
        <dbReference type="ARBA" id="ARBA00022803"/>
    </source>
</evidence>
<protein>
    <submittedName>
        <fullName evidence="4">Uncharacterized protein</fullName>
    </submittedName>
</protein>
<dbReference type="PANTHER" id="PTHR44943">
    <property type="entry name" value="CELLULOSE SYNTHASE OPERON PROTEIN C"/>
    <property type="match status" value="1"/>
</dbReference>
<dbReference type="InterPro" id="IPR051685">
    <property type="entry name" value="Ycf3/AcsC/BcsC/TPR_MFPF"/>
</dbReference>
<feature type="non-terminal residue" evidence="4">
    <location>
        <position position="562"/>
    </location>
</feature>
<dbReference type="PANTHER" id="PTHR44943:SF8">
    <property type="entry name" value="TPR REPEAT-CONTAINING PROTEIN MJ0263"/>
    <property type="match status" value="1"/>
</dbReference>
<reference evidence="4" key="1">
    <citation type="submission" date="2018-05" db="EMBL/GenBank/DDBJ databases">
        <authorList>
            <person name="Lanie J.A."/>
            <person name="Ng W.-L."/>
            <person name="Kazmierczak K.M."/>
            <person name="Andrzejewski T.M."/>
            <person name="Davidsen T.M."/>
            <person name="Wayne K.J."/>
            <person name="Tettelin H."/>
            <person name="Glass J.I."/>
            <person name="Rusch D."/>
            <person name="Podicherti R."/>
            <person name="Tsui H.-C.T."/>
            <person name="Winkler M.E."/>
        </authorList>
    </citation>
    <scope>NUCLEOTIDE SEQUENCE</scope>
</reference>
<dbReference type="InterPro" id="IPR019734">
    <property type="entry name" value="TPR_rpt"/>
</dbReference>
<dbReference type="Gene3D" id="3.40.50.10070">
    <property type="entry name" value="TolB, N-terminal domain"/>
    <property type="match status" value="1"/>
</dbReference>
<sequence length="562" mass="63920">VASPKAGENLGFQKQFSTTWMQLMSFFEELKRRKVFRTIAAYAVVAFIIMQLVEIVFPMFEIPDWAGRMVILLLFVGFPIIIVFSWIYDVTDKGLVRTQQMKIGGVDDTRPMVGRKRTWFIIGGIALGIIVGISASSKFLNKGLSGIDSKSIAVLPFDNMSDSKDDEYFSDGITEDIISELAKINDLFVISRTSIMRYKDTDKSMKEIGKELGVSTILEGSVRKIGDRVRIVGQLIETATDKHLWTDRYDLELTDIFEVQDQVAKAIAGALKIELSSEETAKIAMTPTKNIEAYELYLKGKSLFYTYEVLKVEKSTEFFQKALKKDPEFALAHAGISKAYMMLRMRQFVIITPVATMLIEKASEHAHIALELAPNDPEVLFALGYYYFYGSNELKKANEAYQKTVELNPKHAHAHDEIADLLHQEKGLIEEAFNEYEIALTYDPYLIPALWNVGDLYIKKGQFGKSLQHLDKALEIYPNVDNFYLLKAIAQYAQNDFIGCRSTLDQLTIVSHRISSFFFKYQVPVMNSLIFLKKGEIDAAEKFAHRMTRESLDNEAMVPYSY</sequence>
<keyword evidence="3" id="KW-0472">Membrane</keyword>
<dbReference type="InterPro" id="IPR013105">
    <property type="entry name" value="TPR_2"/>
</dbReference>
<dbReference type="SMART" id="SM00028">
    <property type="entry name" value="TPR"/>
    <property type="match status" value="3"/>
</dbReference>
<feature type="transmembrane region" description="Helical" evidence="3">
    <location>
        <begin position="66"/>
        <end position="88"/>
    </location>
</feature>
<feature type="transmembrane region" description="Helical" evidence="3">
    <location>
        <begin position="119"/>
        <end position="140"/>
    </location>
</feature>
<accession>A0A382EFX9</accession>
<feature type="non-terminal residue" evidence="4">
    <location>
        <position position="1"/>
    </location>
</feature>
<dbReference type="EMBL" id="UINC01044168">
    <property type="protein sequence ID" value="SVB49242.1"/>
    <property type="molecule type" value="Genomic_DNA"/>
</dbReference>
<keyword evidence="2" id="KW-0802">TPR repeat</keyword>
<keyword evidence="3" id="KW-0812">Transmembrane</keyword>
<gene>
    <name evidence="4" type="ORF">METZ01_LOCUS202096</name>
</gene>
<keyword evidence="1" id="KW-0677">Repeat</keyword>
<dbReference type="InterPro" id="IPR011990">
    <property type="entry name" value="TPR-like_helical_dom_sf"/>
</dbReference>
<dbReference type="PROSITE" id="PS50293">
    <property type="entry name" value="TPR_REGION"/>
    <property type="match status" value="1"/>
</dbReference>
<dbReference type="SUPFAM" id="SSF48452">
    <property type="entry name" value="TPR-like"/>
    <property type="match status" value="1"/>
</dbReference>
<evidence type="ECO:0000256" key="3">
    <source>
        <dbReference type="SAM" id="Phobius"/>
    </source>
</evidence>